<gene>
    <name evidence="2" type="ORF">DM860_013579</name>
</gene>
<evidence type="ECO:0000256" key="1">
    <source>
        <dbReference type="SAM" id="MobiDB-lite"/>
    </source>
</evidence>
<evidence type="ECO:0000313" key="2">
    <source>
        <dbReference type="EMBL" id="RAL54883.1"/>
    </source>
</evidence>
<evidence type="ECO:0000313" key="3">
    <source>
        <dbReference type="Proteomes" id="UP000249390"/>
    </source>
</evidence>
<comment type="caution">
    <text evidence="2">The sequence shown here is derived from an EMBL/GenBank/DDBJ whole genome shotgun (WGS) entry which is preliminary data.</text>
</comment>
<dbReference type="Proteomes" id="UP000249390">
    <property type="component" value="Unassembled WGS sequence"/>
</dbReference>
<proteinExistence type="predicted"/>
<keyword evidence="3" id="KW-1185">Reference proteome</keyword>
<protein>
    <submittedName>
        <fullName evidence="2">Uncharacterized protein</fullName>
    </submittedName>
</protein>
<dbReference type="AlphaFoldDB" id="A0A328EE91"/>
<feature type="compositionally biased region" description="Gly residues" evidence="1">
    <location>
        <begin position="76"/>
        <end position="94"/>
    </location>
</feature>
<organism evidence="2 3">
    <name type="scientific">Cuscuta australis</name>
    <dbReference type="NCBI Taxonomy" id="267555"/>
    <lineage>
        <taxon>Eukaryota</taxon>
        <taxon>Viridiplantae</taxon>
        <taxon>Streptophyta</taxon>
        <taxon>Embryophyta</taxon>
        <taxon>Tracheophyta</taxon>
        <taxon>Spermatophyta</taxon>
        <taxon>Magnoliopsida</taxon>
        <taxon>eudicotyledons</taxon>
        <taxon>Gunneridae</taxon>
        <taxon>Pentapetalae</taxon>
        <taxon>asterids</taxon>
        <taxon>lamiids</taxon>
        <taxon>Solanales</taxon>
        <taxon>Convolvulaceae</taxon>
        <taxon>Cuscuteae</taxon>
        <taxon>Cuscuta</taxon>
        <taxon>Cuscuta subgen. Grammica</taxon>
        <taxon>Cuscuta sect. Cleistogrammica</taxon>
    </lineage>
</organism>
<sequence>MFIAPNFARVTAFRYLLKSQCVQLVWSVIVAGIDFKTAVFGGPQRPPSPFRLTVTCLLDWLDMDAVHKLVFTGNSVRGGSGGVLATGNPNVGGS</sequence>
<accession>A0A328EE91</accession>
<reference evidence="2 3" key="1">
    <citation type="submission" date="2018-06" db="EMBL/GenBank/DDBJ databases">
        <title>The Genome of Cuscuta australis (Dodder) Provides Insight into the Evolution of Plant Parasitism.</title>
        <authorList>
            <person name="Liu H."/>
        </authorList>
    </citation>
    <scope>NUCLEOTIDE SEQUENCE [LARGE SCALE GENOMIC DNA]</scope>
    <source>
        <strain evidence="3">cv. Yunnan</strain>
        <tissue evidence="2">Vines</tissue>
    </source>
</reference>
<name>A0A328EE91_9ASTE</name>
<dbReference type="EMBL" id="NQVE01000005">
    <property type="protein sequence ID" value="RAL54883.1"/>
    <property type="molecule type" value="Genomic_DNA"/>
</dbReference>
<feature type="region of interest" description="Disordered" evidence="1">
    <location>
        <begin position="75"/>
        <end position="94"/>
    </location>
</feature>